<dbReference type="RefSeq" id="WP_190239654.1">
    <property type="nucleotide sequence ID" value="NZ_QFGA01000001.1"/>
</dbReference>
<proteinExistence type="predicted"/>
<gene>
    <name evidence="2" type="ORF">Psch_01427</name>
</gene>
<dbReference type="EMBL" id="QFGA01000001">
    <property type="protein sequence ID" value="TEB07872.1"/>
    <property type="molecule type" value="Genomic_DNA"/>
</dbReference>
<comment type="caution">
    <text evidence="2">The sequence shown here is derived from an EMBL/GenBank/DDBJ whole genome shotgun (WGS) entry which is preliminary data.</text>
</comment>
<accession>A0A4Y7RGP4</accession>
<dbReference type="AlphaFoldDB" id="A0A4Y7RGP4"/>
<dbReference type="Proteomes" id="UP000298324">
    <property type="component" value="Unassembled WGS sequence"/>
</dbReference>
<organism evidence="2 3">
    <name type="scientific">Pelotomaculum schinkii</name>
    <dbReference type="NCBI Taxonomy" id="78350"/>
    <lineage>
        <taxon>Bacteria</taxon>
        <taxon>Bacillati</taxon>
        <taxon>Bacillota</taxon>
        <taxon>Clostridia</taxon>
        <taxon>Eubacteriales</taxon>
        <taxon>Desulfotomaculaceae</taxon>
        <taxon>Pelotomaculum</taxon>
    </lineage>
</organism>
<dbReference type="PROSITE" id="PS51782">
    <property type="entry name" value="LYSM"/>
    <property type="match status" value="1"/>
</dbReference>
<keyword evidence="3" id="KW-1185">Reference proteome</keyword>
<reference evidence="2 3" key="1">
    <citation type="journal article" date="2018" name="Environ. Microbiol.">
        <title>Novel energy conservation strategies and behaviour of Pelotomaculum schinkii driving syntrophic propionate catabolism.</title>
        <authorList>
            <person name="Hidalgo-Ahumada C.A.P."/>
            <person name="Nobu M.K."/>
            <person name="Narihiro T."/>
            <person name="Tamaki H."/>
            <person name="Liu W.T."/>
            <person name="Kamagata Y."/>
            <person name="Stams A.J.M."/>
            <person name="Imachi H."/>
            <person name="Sousa D.Z."/>
        </authorList>
    </citation>
    <scope>NUCLEOTIDE SEQUENCE [LARGE SCALE GENOMIC DNA]</scope>
    <source>
        <strain evidence="2 3">HH</strain>
    </source>
</reference>
<sequence length="97" mass="11064">MPVSIYSRYYGLDTVEKNGRVSLAQRPAVPLETYPDSIIHTVVGNETLDQLAAHYYGRAELWWRIADANPLKFPLDWKAGDTLIIPPIRVATRTPRR</sequence>
<protein>
    <recommendedName>
        <fullName evidence="1">LysM domain-containing protein</fullName>
    </recommendedName>
</protein>
<evidence type="ECO:0000313" key="3">
    <source>
        <dbReference type="Proteomes" id="UP000298324"/>
    </source>
</evidence>
<dbReference type="Gene3D" id="3.10.350.10">
    <property type="entry name" value="LysM domain"/>
    <property type="match status" value="1"/>
</dbReference>
<evidence type="ECO:0000259" key="1">
    <source>
        <dbReference type="PROSITE" id="PS51782"/>
    </source>
</evidence>
<dbReference type="InterPro" id="IPR036779">
    <property type="entry name" value="LysM_dom_sf"/>
</dbReference>
<name>A0A4Y7RGP4_9FIRM</name>
<dbReference type="InterPro" id="IPR018392">
    <property type="entry name" value="LysM"/>
</dbReference>
<dbReference type="CDD" id="cd00118">
    <property type="entry name" value="LysM"/>
    <property type="match status" value="1"/>
</dbReference>
<feature type="domain" description="LysM" evidence="1">
    <location>
        <begin position="38"/>
        <end position="85"/>
    </location>
</feature>
<evidence type="ECO:0000313" key="2">
    <source>
        <dbReference type="EMBL" id="TEB07872.1"/>
    </source>
</evidence>